<feature type="region of interest" description="Disordered" evidence="1">
    <location>
        <begin position="1"/>
        <end position="51"/>
    </location>
</feature>
<dbReference type="AlphaFoldDB" id="A0A383W5W3"/>
<sequence length="260" mass="26982">MGLLDILGGRDRNAQREPEEEAPAAAESTTSSSSREMLRDPAASLGGFEPPNRLYDPYADISTAMGGRRAAFQLPEGPEFVFQEEAAARRRGWTENLQFYTGIGYLGGGATGFAIGGYRYLNLPADQAFSTAKLKANRLINTSGSLGKRMACSSAILGLYLSTSCDLNAAAAAVVVAGSLGKRMACSSAILGLYFSTSESYIGYLADGRVPDEACTVAAGFFAAGLFRSVRGPKAAAIAGTVGAVAAGGLAAARQYFPSL</sequence>
<feature type="compositionally biased region" description="Basic and acidic residues" evidence="1">
    <location>
        <begin position="8"/>
        <end position="17"/>
    </location>
</feature>
<proteinExistence type="predicted"/>
<organism evidence="2 3">
    <name type="scientific">Tetradesmus obliquus</name>
    <name type="common">Green alga</name>
    <name type="synonym">Acutodesmus obliquus</name>
    <dbReference type="NCBI Taxonomy" id="3088"/>
    <lineage>
        <taxon>Eukaryota</taxon>
        <taxon>Viridiplantae</taxon>
        <taxon>Chlorophyta</taxon>
        <taxon>core chlorophytes</taxon>
        <taxon>Chlorophyceae</taxon>
        <taxon>CS clade</taxon>
        <taxon>Sphaeropleales</taxon>
        <taxon>Scenedesmaceae</taxon>
        <taxon>Tetradesmus</taxon>
    </lineage>
</organism>
<dbReference type="Proteomes" id="UP000256970">
    <property type="component" value="Unassembled WGS sequence"/>
</dbReference>
<feature type="compositionally biased region" description="Low complexity" evidence="1">
    <location>
        <begin position="23"/>
        <end position="35"/>
    </location>
</feature>
<reference evidence="2 3" key="1">
    <citation type="submission" date="2016-10" db="EMBL/GenBank/DDBJ databases">
        <authorList>
            <person name="Cai Z."/>
        </authorList>
    </citation>
    <scope>NUCLEOTIDE SEQUENCE [LARGE SCALE GENOMIC DNA]</scope>
</reference>
<gene>
    <name evidence="2" type="ORF">BQ4739_LOCUS12771</name>
</gene>
<evidence type="ECO:0000256" key="1">
    <source>
        <dbReference type="SAM" id="MobiDB-lite"/>
    </source>
</evidence>
<protein>
    <recommendedName>
        <fullName evidence="4">Mitochondrial import inner membrane translocase subunit TIM23</fullName>
    </recommendedName>
</protein>
<dbReference type="STRING" id="3088.A0A383W5W3"/>
<evidence type="ECO:0000313" key="2">
    <source>
        <dbReference type="EMBL" id="SZX72610.1"/>
    </source>
</evidence>
<evidence type="ECO:0008006" key="4">
    <source>
        <dbReference type="Google" id="ProtNLM"/>
    </source>
</evidence>
<dbReference type="EMBL" id="FNXT01001144">
    <property type="protein sequence ID" value="SZX72610.1"/>
    <property type="molecule type" value="Genomic_DNA"/>
</dbReference>
<accession>A0A383W5W3</accession>
<name>A0A383W5W3_TETOB</name>
<evidence type="ECO:0000313" key="3">
    <source>
        <dbReference type="Proteomes" id="UP000256970"/>
    </source>
</evidence>
<keyword evidence="3" id="KW-1185">Reference proteome</keyword>